<dbReference type="GO" id="GO:0015627">
    <property type="term" value="C:type II protein secretion system complex"/>
    <property type="evidence" value="ECO:0007669"/>
    <property type="project" value="TreeGrafter"/>
</dbReference>
<protein>
    <submittedName>
        <fullName evidence="2">Competence protein ComEA helix-hairpin-helix region</fullName>
    </submittedName>
</protein>
<evidence type="ECO:0000313" key="3">
    <source>
        <dbReference type="Proteomes" id="UP000002425"/>
    </source>
</evidence>
<dbReference type="NCBIfam" id="TIGR00426">
    <property type="entry name" value="competence protein ComEA helix-hairpin-helix repeat region"/>
    <property type="match status" value="1"/>
</dbReference>
<gene>
    <name evidence="2" type="ordered locus">Pcryo_0122</name>
</gene>
<evidence type="ECO:0000313" key="2">
    <source>
        <dbReference type="EMBL" id="ABE73906.1"/>
    </source>
</evidence>
<name>Q1QEJ7_PSYCK</name>
<dbReference type="Proteomes" id="UP000002425">
    <property type="component" value="Chromosome"/>
</dbReference>
<dbReference type="HOGENOM" id="CLU_052011_3_2_6"/>
<dbReference type="InterPro" id="IPR003583">
    <property type="entry name" value="Hlx-hairpin-Hlx_DNA-bd_motif"/>
</dbReference>
<dbReference type="SUPFAM" id="SSF47781">
    <property type="entry name" value="RuvA domain 2-like"/>
    <property type="match status" value="1"/>
</dbReference>
<dbReference type="AlphaFoldDB" id="Q1QEJ7"/>
<dbReference type="RefSeq" id="WP_011512497.1">
    <property type="nucleotide sequence ID" value="NC_007969.1"/>
</dbReference>
<dbReference type="EMBL" id="CP000323">
    <property type="protein sequence ID" value="ABE73906.1"/>
    <property type="molecule type" value="Genomic_DNA"/>
</dbReference>
<dbReference type="GO" id="GO:0006281">
    <property type="term" value="P:DNA repair"/>
    <property type="evidence" value="ECO:0007669"/>
    <property type="project" value="InterPro"/>
</dbReference>
<feature type="domain" description="Helix-hairpin-helix DNA-binding motif class 1" evidence="1">
    <location>
        <begin position="119"/>
        <end position="138"/>
    </location>
</feature>
<dbReference type="KEGG" id="pcr:Pcryo_0122"/>
<keyword evidence="3" id="KW-1185">Reference proteome</keyword>
<dbReference type="PANTHER" id="PTHR21180:SF32">
    <property type="entry name" value="ENDONUCLEASE_EXONUCLEASE_PHOSPHATASE FAMILY DOMAIN-CONTAINING PROTEIN 1"/>
    <property type="match status" value="1"/>
</dbReference>
<dbReference type="InterPro" id="IPR004509">
    <property type="entry name" value="Competence_ComEA_HhH"/>
</dbReference>
<proteinExistence type="predicted"/>
<dbReference type="eggNOG" id="COG1555">
    <property type="taxonomic scope" value="Bacteria"/>
</dbReference>
<accession>Q1QEJ7</accession>
<evidence type="ECO:0000259" key="1">
    <source>
        <dbReference type="SMART" id="SM00278"/>
    </source>
</evidence>
<feature type="domain" description="Helix-hairpin-helix DNA-binding motif class 1" evidence="1">
    <location>
        <begin position="89"/>
        <end position="108"/>
    </location>
</feature>
<dbReference type="PANTHER" id="PTHR21180">
    <property type="entry name" value="ENDONUCLEASE/EXONUCLEASE/PHOSPHATASE FAMILY DOMAIN-CONTAINING PROTEIN 1"/>
    <property type="match status" value="1"/>
</dbReference>
<reference evidence="2" key="1">
    <citation type="submission" date="2006-03" db="EMBL/GenBank/DDBJ databases">
        <title>Complete sequence of chromosome of Psychrobacter cryohalolentis K5.</title>
        <authorList>
            <consortium name="US DOE Joint Genome Institute"/>
            <person name="Copeland A."/>
            <person name="Lucas S."/>
            <person name="Lapidus A."/>
            <person name="Barry K."/>
            <person name="Detter J.C."/>
            <person name="Glavina del Rio T."/>
            <person name="Hammon N."/>
            <person name="Israni S."/>
            <person name="Dalin E."/>
            <person name="Tice H."/>
            <person name="Pitluck S."/>
            <person name="Brettin T."/>
            <person name="Bruce D."/>
            <person name="Han C."/>
            <person name="Tapia R."/>
            <person name="Sims D.R."/>
            <person name="Gilna P."/>
            <person name="Schmutz J."/>
            <person name="Larimer F."/>
            <person name="Land M."/>
            <person name="Hauser L."/>
            <person name="Kyrpides N."/>
            <person name="Kim E."/>
            <person name="Richardson P."/>
        </authorList>
    </citation>
    <scope>NUCLEOTIDE SEQUENCE</scope>
    <source>
        <strain evidence="2">K5</strain>
    </source>
</reference>
<sequence length="143" mass="16049">MNATNKSLLIKWLAIKWSFIKWQHANLFKNVAIFLVGMVSIMAMLSHPVFAAPCFDNAQSAYNYILTQETAQTQARMQSIININRATEGELTLLHGIGSNKAQAIILYREMFGSFRTVDELTKVKGIGAKTVDKNRGRLTVQD</sequence>
<dbReference type="InterPro" id="IPR051675">
    <property type="entry name" value="Endo/Exo/Phosphatase_dom_1"/>
</dbReference>
<organism evidence="2 3">
    <name type="scientific">Psychrobacter cryohalolentis (strain ATCC BAA-1226 / DSM 17306 / VKM B-2378 / K5)</name>
    <dbReference type="NCBI Taxonomy" id="335284"/>
    <lineage>
        <taxon>Bacteria</taxon>
        <taxon>Pseudomonadati</taxon>
        <taxon>Pseudomonadota</taxon>
        <taxon>Gammaproteobacteria</taxon>
        <taxon>Moraxellales</taxon>
        <taxon>Moraxellaceae</taxon>
        <taxon>Psychrobacter</taxon>
    </lineage>
</organism>
<dbReference type="Gene3D" id="1.10.150.280">
    <property type="entry name" value="AF1531-like domain"/>
    <property type="match status" value="1"/>
</dbReference>
<dbReference type="GO" id="GO:0015628">
    <property type="term" value="P:protein secretion by the type II secretion system"/>
    <property type="evidence" value="ECO:0007669"/>
    <property type="project" value="TreeGrafter"/>
</dbReference>
<dbReference type="InterPro" id="IPR010994">
    <property type="entry name" value="RuvA_2-like"/>
</dbReference>
<dbReference type="GO" id="GO:0003677">
    <property type="term" value="F:DNA binding"/>
    <property type="evidence" value="ECO:0007669"/>
    <property type="project" value="InterPro"/>
</dbReference>
<dbReference type="STRING" id="335284.Pcryo_0122"/>
<dbReference type="SMART" id="SM00278">
    <property type="entry name" value="HhH1"/>
    <property type="match status" value="2"/>
</dbReference>
<dbReference type="Pfam" id="PF12836">
    <property type="entry name" value="HHH_3"/>
    <property type="match status" value="1"/>
</dbReference>